<dbReference type="EMBL" id="CALNXI010004466">
    <property type="protein sequence ID" value="CAH3195876.1"/>
    <property type="molecule type" value="Genomic_DNA"/>
</dbReference>
<dbReference type="PROSITE" id="PS01285">
    <property type="entry name" value="FA58C_1"/>
    <property type="match status" value="1"/>
</dbReference>
<feature type="transmembrane region" description="Helical" evidence="6">
    <location>
        <begin position="206"/>
        <end position="225"/>
    </location>
</feature>
<evidence type="ECO:0000256" key="6">
    <source>
        <dbReference type="SAM" id="Phobius"/>
    </source>
</evidence>
<evidence type="ECO:0000256" key="2">
    <source>
        <dbReference type="ARBA" id="ARBA00022737"/>
    </source>
</evidence>
<dbReference type="SUPFAM" id="SSF49785">
    <property type="entry name" value="Galactose-binding domain-like"/>
    <property type="match status" value="1"/>
</dbReference>
<dbReference type="Pfam" id="PF00754">
    <property type="entry name" value="F5_F8_type_C"/>
    <property type="match status" value="1"/>
</dbReference>
<dbReference type="Pfam" id="PF00089">
    <property type="entry name" value="Trypsin"/>
    <property type="match status" value="1"/>
</dbReference>
<dbReference type="InterPro" id="IPR043504">
    <property type="entry name" value="Peptidase_S1_PA_chymotrypsin"/>
</dbReference>
<evidence type="ECO:0000259" key="8">
    <source>
        <dbReference type="PROSITE" id="PS50240"/>
    </source>
</evidence>
<name>A0ABN8SYJ3_9CNID</name>
<evidence type="ECO:0000259" key="7">
    <source>
        <dbReference type="PROSITE" id="PS50022"/>
    </source>
</evidence>
<dbReference type="CDD" id="cd00057">
    <property type="entry name" value="FA58C"/>
    <property type="match status" value="1"/>
</dbReference>
<keyword evidence="6" id="KW-0472">Membrane</keyword>
<feature type="domain" description="Sushi" evidence="9">
    <location>
        <begin position="729"/>
        <end position="787"/>
    </location>
</feature>
<evidence type="ECO:0000259" key="9">
    <source>
        <dbReference type="PROSITE" id="PS50923"/>
    </source>
</evidence>
<evidence type="ECO:0000256" key="3">
    <source>
        <dbReference type="ARBA" id="ARBA00023157"/>
    </source>
</evidence>
<dbReference type="SUPFAM" id="SSF50494">
    <property type="entry name" value="Trypsin-like serine proteases"/>
    <property type="match status" value="1"/>
</dbReference>
<dbReference type="SMART" id="SM00032">
    <property type="entry name" value="CCP"/>
    <property type="match status" value="7"/>
</dbReference>
<feature type="disulfide bond" evidence="4">
    <location>
        <begin position="643"/>
        <end position="670"/>
    </location>
</feature>
<feature type="disulfide bond" evidence="4">
    <location>
        <begin position="528"/>
        <end position="555"/>
    </location>
</feature>
<dbReference type="Gene3D" id="2.60.120.260">
    <property type="entry name" value="Galactose-binding domain-like"/>
    <property type="match status" value="1"/>
</dbReference>
<dbReference type="SMART" id="SM00020">
    <property type="entry name" value="Tryp_SPc"/>
    <property type="match status" value="1"/>
</dbReference>
<feature type="region of interest" description="Disordered" evidence="5">
    <location>
        <begin position="989"/>
        <end position="1012"/>
    </location>
</feature>
<dbReference type="SMART" id="SM00231">
    <property type="entry name" value="FA58C"/>
    <property type="match status" value="1"/>
</dbReference>
<dbReference type="InterPro" id="IPR051277">
    <property type="entry name" value="SEZ6_CSMD_C4BPB_Regulators"/>
</dbReference>
<dbReference type="InterPro" id="IPR000436">
    <property type="entry name" value="Sushi_SCR_CCP_dom"/>
</dbReference>
<evidence type="ECO:0000256" key="5">
    <source>
        <dbReference type="SAM" id="MobiDB-lite"/>
    </source>
</evidence>
<dbReference type="InterPro" id="IPR035976">
    <property type="entry name" value="Sushi/SCR/CCP_sf"/>
</dbReference>
<feature type="disulfide bond" evidence="4">
    <location>
        <begin position="758"/>
        <end position="785"/>
    </location>
</feature>
<keyword evidence="4" id="KW-0768">Sushi</keyword>
<dbReference type="InterPro" id="IPR009003">
    <property type="entry name" value="Peptidase_S1_PA"/>
</dbReference>
<evidence type="ECO:0000256" key="4">
    <source>
        <dbReference type="PROSITE-ProRule" id="PRU00302"/>
    </source>
</evidence>
<dbReference type="InterPro" id="IPR000421">
    <property type="entry name" value="FA58C"/>
</dbReference>
<feature type="domain" description="Peptidase S1" evidence="8">
    <location>
        <begin position="33"/>
        <end position="315"/>
    </location>
</feature>
<feature type="domain" description="Sushi" evidence="9">
    <location>
        <begin position="386"/>
        <end position="441"/>
    </location>
</feature>
<keyword evidence="6" id="KW-0812">Transmembrane</keyword>
<dbReference type="CDD" id="cd00033">
    <property type="entry name" value="CCP"/>
    <property type="match status" value="7"/>
</dbReference>
<feature type="domain" description="Sushi" evidence="9">
    <location>
        <begin position="499"/>
        <end position="555"/>
    </location>
</feature>
<keyword evidence="1" id="KW-0732">Signal</keyword>
<dbReference type="PANTHER" id="PTHR45656:SF4">
    <property type="entry name" value="PROTEIN CBR-CLEC-78"/>
    <property type="match status" value="1"/>
</dbReference>
<dbReference type="SUPFAM" id="SSF57535">
    <property type="entry name" value="Complement control module/SCR domain"/>
    <property type="match status" value="7"/>
</dbReference>
<dbReference type="Pfam" id="PF00084">
    <property type="entry name" value="Sushi"/>
    <property type="match status" value="7"/>
</dbReference>
<comment type="caution">
    <text evidence="4">Lacks conserved residue(s) required for the propagation of feature annotation.</text>
</comment>
<feature type="domain" description="Sushi" evidence="9">
    <location>
        <begin position="557"/>
        <end position="613"/>
    </location>
</feature>
<dbReference type="PROSITE" id="PS50022">
    <property type="entry name" value="FA58C_3"/>
    <property type="match status" value="1"/>
</dbReference>
<feature type="domain" description="Sushi" evidence="9">
    <location>
        <begin position="672"/>
        <end position="728"/>
    </location>
</feature>
<dbReference type="PROSITE" id="PS50240">
    <property type="entry name" value="TRYPSIN_DOM"/>
    <property type="match status" value="1"/>
</dbReference>
<gene>
    <name evidence="10" type="ORF">PEVE_00031291</name>
</gene>
<feature type="domain" description="Sushi" evidence="9">
    <location>
        <begin position="614"/>
        <end position="670"/>
    </location>
</feature>
<dbReference type="Proteomes" id="UP001159427">
    <property type="component" value="Unassembled WGS sequence"/>
</dbReference>
<dbReference type="PANTHER" id="PTHR45656">
    <property type="entry name" value="PROTEIN CBR-CLEC-78"/>
    <property type="match status" value="1"/>
</dbReference>
<comment type="caution">
    <text evidence="10">The sequence shown here is derived from an EMBL/GenBank/DDBJ whole genome shotgun (WGS) entry which is preliminary data.</text>
</comment>
<keyword evidence="6" id="KW-1133">Transmembrane helix</keyword>
<dbReference type="InterPro" id="IPR001254">
    <property type="entry name" value="Trypsin_dom"/>
</dbReference>
<evidence type="ECO:0000313" key="11">
    <source>
        <dbReference type="Proteomes" id="UP001159427"/>
    </source>
</evidence>
<reference evidence="10 11" key="1">
    <citation type="submission" date="2022-05" db="EMBL/GenBank/DDBJ databases">
        <authorList>
            <consortium name="Genoscope - CEA"/>
            <person name="William W."/>
        </authorList>
    </citation>
    <scope>NUCLEOTIDE SEQUENCE [LARGE SCALE GENOMIC DNA]</scope>
</reference>
<feature type="compositionally biased region" description="Low complexity" evidence="5">
    <location>
        <begin position="994"/>
        <end position="1006"/>
    </location>
</feature>
<dbReference type="Gene3D" id="2.10.70.10">
    <property type="entry name" value="Complement Module, domain 1"/>
    <property type="match status" value="7"/>
</dbReference>
<accession>A0ABN8SYJ3</accession>
<keyword evidence="3 4" id="KW-1015">Disulfide bond</keyword>
<proteinExistence type="predicted"/>
<organism evidence="10 11">
    <name type="scientific">Porites evermanni</name>
    <dbReference type="NCBI Taxonomy" id="104178"/>
    <lineage>
        <taxon>Eukaryota</taxon>
        <taxon>Metazoa</taxon>
        <taxon>Cnidaria</taxon>
        <taxon>Anthozoa</taxon>
        <taxon>Hexacorallia</taxon>
        <taxon>Scleractinia</taxon>
        <taxon>Fungiina</taxon>
        <taxon>Poritidae</taxon>
        <taxon>Porites</taxon>
    </lineage>
</organism>
<keyword evidence="2" id="KW-0677">Repeat</keyword>
<dbReference type="PROSITE" id="PS50923">
    <property type="entry name" value="SUSHI"/>
    <property type="match status" value="7"/>
</dbReference>
<dbReference type="Gene3D" id="2.40.10.10">
    <property type="entry name" value="Trypsin-like serine proteases"/>
    <property type="match status" value="2"/>
</dbReference>
<keyword evidence="11" id="KW-1185">Reference proteome</keyword>
<evidence type="ECO:0000313" key="10">
    <source>
        <dbReference type="EMBL" id="CAH3195876.1"/>
    </source>
</evidence>
<evidence type="ECO:0000256" key="1">
    <source>
        <dbReference type="ARBA" id="ARBA00022729"/>
    </source>
</evidence>
<sequence>MPDAGIKDSFEEMEIEFSFGVFRQENQDYLFKCSVAIGNFRWIEKYLLKVGDHNLSKKEKSEQLMDLEKIYVHANYIYSKIVNDIALVKLKAGVKLGKFVRTVCLPQKQEGDVAVPLKYGIVAGWGSTKALKPGKRPKDADRYANSLLYSVFPVQHDQLCANRAALPYNSTVTFCAGDGQGVKDTCTSDSGGAFVRESRRGDGYRWIAAGLILMWLFAALLIFIGQRSASATLECSSELGMQDKRIPDNDITSSSELSANHAPVFARLDGPSAWCSAPGDQSPYIQITWDEENLITAITTQGSFRDFSWARNFEVAYMRDEKWTSYKKILKGNRNSRSLKNNVFKPPIKTRSIRIYPKDPFGFLMDSTVPVVPCLRLELYGCSAPASCDPLQTLRNGKIHKNGNENGALVSFSCNEGFKLQGLRQIRCVQGKWNGSIPTCEGNCKNPEPFTNGSIIGEDYSSGSSIQFRCNVGYQLLGSEKIACVNGTWSETIPECTIVKCGDPGKPSNGEQIVKKGYVYGGSVKFVCDKNCTLVGTDVIYCQANGSWSSPVPRCFANCQSPGDINHGLQFGNNYTHGKTVRYFCNPGYTLEGEVALTCEDGRWNTDTPKCKAVECDDPGKPSNGEQIVKKGYVYGGSVKFVCDKNYTLVGTDVIYCQANRSWSSFVPRCLANCQSPGDINHGLQFGNNYTHGKTVRYFCNPGYTLEGEAALTCEDGRWNTDTPKCKAVECGDPGKPTNGEQIVTKGYVYGGSVKFVCDKNYSLVGTDVIYCQANRSWSSAVPRCLGCTGQSFQSHCHSGWLLIARFSNNDGKNWMKDSGDWWYDQEYAIGATNDPSVNADMISSSFWQVKGGEFKITRSDDSSHTPLLQTTGNCLGGRTFRSKITSYGDFRNGKVWSSNRCLGSCTVQYGGQYKTTNGFQQAECSGNIQSSNKIGFWCDWSSGDGSVIMIGGGGSGCNRADHGIGITEQDGASFVEKNSDETEYDFGYLPAKGSGSPSQSSQSYSLNLWIR</sequence>
<protein>
    <submittedName>
        <fullName evidence="10">Uncharacterized protein</fullName>
    </submittedName>
</protein>
<dbReference type="InterPro" id="IPR008979">
    <property type="entry name" value="Galactose-bd-like_sf"/>
</dbReference>
<feature type="domain" description="Sushi" evidence="9">
    <location>
        <begin position="442"/>
        <end position="498"/>
    </location>
</feature>
<feature type="domain" description="F5/8 type C" evidence="7">
    <location>
        <begin position="235"/>
        <end position="382"/>
    </location>
</feature>